<dbReference type="InterPro" id="IPR039357">
    <property type="entry name" value="SRD5A/TECR"/>
</dbReference>
<evidence type="ECO:0000256" key="9">
    <source>
        <dbReference type="SAM" id="Phobius"/>
    </source>
</evidence>
<sequence>MEGAKRSAVERKVVRSTFFEVDIRDPDSKRRMCFIDKVHPTVTVGELKALFNKTHPAMYPARICFKVDPRGRAIRDEEVLKNLPVATTAVLFMFDLGPQVDKTTAFLVKYTCMFIVYLLFYLRVYPVYTEDDVCSFSPHRVVHLACICHSFHYIKCLLEAAFVHKISRGTMPLTSMVIDCTCHAIFTAWMGYYINHPLYTPPSYRLTALGMMCFTVCQLGSYFIHISLRDLHTPGRSRLPYPSPGMNPFTWPFALVSCPNYTYEVGSWLSFAVMTHTLSVWVFAVFAFIQMAVWARERHSAYVKEFPGYPSMRRALLPLLL</sequence>
<evidence type="ECO:0000256" key="2">
    <source>
        <dbReference type="ARBA" id="ARBA00004240"/>
    </source>
</evidence>
<dbReference type="AlphaFoldDB" id="A0AAJ7WW37"/>
<evidence type="ECO:0000256" key="1">
    <source>
        <dbReference type="ARBA" id="ARBA00004141"/>
    </source>
</evidence>
<comment type="subcellular location">
    <subcellularLocation>
        <location evidence="2">Endoplasmic reticulum</location>
    </subcellularLocation>
    <subcellularLocation>
        <location evidence="1">Membrane</location>
        <topology evidence="1">Multi-pass membrane protein</topology>
    </subcellularLocation>
</comment>
<protein>
    <submittedName>
        <fullName evidence="13">Very-long-chain enoyl-CoA reductase-like</fullName>
    </submittedName>
</protein>
<feature type="transmembrane region" description="Helical" evidence="9">
    <location>
        <begin position="268"/>
        <end position="289"/>
    </location>
</feature>
<evidence type="ECO:0000313" key="13">
    <source>
        <dbReference type="RefSeq" id="XP_032812135.1"/>
    </source>
</evidence>
<name>A0AAJ7WW37_PETMA</name>
<feature type="transmembrane region" description="Helical" evidence="9">
    <location>
        <begin position="103"/>
        <end position="122"/>
    </location>
</feature>
<evidence type="ECO:0000256" key="4">
    <source>
        <dbReference type="ARBA" id="ARBA00022692"/>
    </source>
</evidence>
<dbReference type="Pfam" id="PF02544">
    <property type="entry name" value="Steroid_dh"/>
    <property type="match status" value="1"/>
</dbReference>
<proteinExistence type="inferred from homology"/>
<comment type="similarity">
    <text evidence="3">Belongs to the steroid 5-alpha reductase family.</text>
</comment>
<keyword evidence="6 9" id="KW-1133">Transmembrane helix</keyword>
<dbReference type="PANTHER" id="PTHR10556">
    <property type="entry name" value="3-OXO-5-ALPHA-STEROID 4-DEHYDROGENASE"/>
    <property type="match status" value="1"/>
</dbReference>
<dbReference type="InterPro" id="IPR001104">
    <property type="entry name" value="3-oxo-5_a-steroid_4-DH_C"/>
</dbReference>
<dbReference type="GO" id="GO:0005783">
    <property type="term" value="C:endoplasmic reticulum"/>
    <property type="evidence" value="ECO:0007669"/>
    <property type="project" value="UniProtKB-SubCell"/>
</dbReference>
<feature type="domain" description="3-oxo-5-alpha-steroid 4-dehydrogenase C-terminal" evidence="10">
    <location>
        <begin position="171"/>
        <end position="320"/>
    </location>
</feature>
<evidence type="ECO:0000256" key="6">
    <source>
        <dbReference type="ARBA" id="ARBA00022989"/>
    </source>
</evidence>
<dbReference type="GO" id="GO:0042761">
    <property type="term" value="P:very long-chain fatty acid biosynthetic process"/>
    <property type="evidence" value="ECO:0007669"/>
    <property type="project" value="TreeGrafter"/>
</dbReference>
<keyword evidence="8 9" id="KW-0472">Membrane</keyword>
<accession>A0AAJ7WW37</accession>
<evidence type="ECO:0000256" key="5">
    <source>
        <dbReference type="ARBA" id="ARBA00022824"/>
    </source>
</evidence>
<keyword evidence="12" id="KW-1185">Reference proteome</keyword>
<dbReference type="GO" id="GO:0016020">
    <property type="term" value="C:membrane"/>
    <property type="evidence" value="ECO:0007669"/>
    <property type="project" value="UniProtKB-SubCell"/>
</dbReference>
<evidence type="ECO:0000259" key="10">
    <source>
        <dbReference type="Pfam" id="PF02544"/>
    </source>
</evidence>
<feature type="transmembrane region" description="Helical" evidence="9">
    <location>
        <begin position="176"/>
        <end position="194"/>
    </location>
</feature>
<dbReference type="Pfam" id="PF21696">
    <property type="entry name" value="TECR_N"/>
    <property type="match status" value="1"/>
</dbReference>
<keyword evidence="4 9" id="KW-0812">Transmembrane</keyword>
<evidence type="ECO:0000256" key="3">
    <source>
        <dbReference type="ARBA" id="ARBA00007742"/>
    </source>
</evidence>
<feature type="domain" description="TECR-like N-terminal" evidence="11">
    <location>
        <begin position="19"/>
        <end position="93"/>
    </location>
</feature>
<keyword evidence="5" id="KW-0256">Endoplasmic reticulum</keyword>
<dbReference type="Gene3D" id="3.10.20.90">
    <property type="entry name" value="Phosphatidylinositol 3-kinase Catalytic Subunit, Chain A, domain 1"/>
    <property type="match status" value="1"/>
</dbReference>
<feature type="transmembrane region" description="Helical" evidence="9">
    <location>
        <begin position="206"/>
        <end position="224"/>
    </location>
</feature>
<gene>
    <name evidence="13" type="primary">LOC116943443</name>
</gene>
<evidence type="ECO:0000256" key="8">
    <source>
        <dbReference type="ARBA" id="ARBA00023136"/>
    </source>
</evidence>
<evidence type="ECO:0000259" key="11">
    <source>
        <dbReference type="Pfam" id="PF21696"/>
    </source>
</evidence>
<evidence type="ECO:0000313" key="12">
    <source>
        <dbReference type="Proteomes" id="UP001318040"/>
    </source>
</evidence>
<dbReference type="PANTHER" id="PTHR10556:SF27">
    <property type="entry name" value="TRANS-2,3-ENOYL-COA REDUCTASE-LIKE"/>
    <property type="match status" value="1"/>
</dbReference>
<organism evidence="12 13">
    <name type="scientific">Petromyzon marinus</name>
    <name type="common">Sea lamprey</name>
    <dbReference type="NCBI Taxonomy" id="7757"/>
    <lineage>
        <taxon>Eukaryota</taxon>
        <taxon>Metazoa</taxon>
        <taxon>Chordata</taxon>
        <taxon>Craniata</taxon>
        <taxon>Vertebrata</taxon>
        <taxon>Cyclostomata</taxon>
        <taxon>Hyperoartia</taxon>
        <taxon>Petromyzontiformes</taxon>
        <taxon>Petromyzontidae</taxon>
        <taxon>Petromyzon</taxon>
    </lineage>
</organism>
<dbReference type="KEGG" id="pmrn:116943443"/>
<dbReference type="PROSITE" id="PS50244">
    <property type="entry name" value="S5A_REDUCTASE"/>
    <property type="match status" value="1"/>
</dbReference>
<reference evidence="13" key="1">
    <citation type="submission" date="2025-08" db="UniProtKB">
        <authorList>
            <consortium name="RefSeq"/>
        </authorList>
    </citation>
    <scope>IDENTIFICATION</scope>
    <source>
        <tissue evidence="13">Sperm</tissue>
    </source>
</reference>
<keyword evidence="7" id="KW-0560">Oxidoreductase</keyword>
<dbReference type="Proteomes" id="UP001318040">
    <property type="component" value="Chromosome 1"/>
</dbReference>
<dbReference type="RefSeq" id="XP_032812135.1">
    <property type="nucleotide sequence ID" value="XM_032956244.1"/>
</dbReference>
<dbReference type="GO" id="GO:0016627">
    <property type="term" value="F:oxidoreductase activity, acting on the CH-CH group of donors"/>
    <property type="evidence" value="ECO:0007669"/>
    <property type="project" value="InterPro"/>
</dbReference>
<dbReference type="InterPro" id="IPR049127">
    <property type="entry name" value="TECR-like_N"/>
</dbReference>
<evidence type="ECO:0000256" key="7">
    <source>
        <dbReference type="ARBA" id="ARBA00023002"/>
    </source>
</evidence>